<evidence type="ECO:0000256" key="1">
    <source>
        <dbReference type="SAM" id="MobiDB-lite"/>
    </source>
</evidence>
<feature type="compositionally biased region" description="Basic and acidic residues" evidence="1">
    <location>
        <begin position="81"/>
        <end position="120"/>
    </location>
</feature>
<proteinExistence type="predicted"/>
<keyword evidence="3" id="KW-1185">Reference proteome</keyword>
<accession>A0A3N4I9T8</accession>
<dbReference type="AlphaFoldDB" id="A0A3N4I9T8"/>
<feature type="region of interest" description="Disordered" evidence="1">
    <location>
        <begin position="73"/>
        <end position="149"/>
    </location>
</feature>
<evidence type="ECO:0000313" key="2">
    <source>
        <dbReference type="EMBL" id="RPA80900.1"/>
    </source>
</evidence>
<reference evidence="2 3" key="1">
    <citation type="journal article" date="2018" name="Nat. Ecol. Evol.">
        <title>Pezizomycetes genomes reveal the molecular basis of ectomycorrhizal truffle lifestyle.</title>
        <authorList>
            <person name="Murat C."/>
            <person name="Payen T."/>
            <person name="Noel B."/>
            <person name="Kuo A."/>
            <person name="Morin E."/>
            <person name="Chen J."/>
            <person name="Kohler A."/>
            <person name="Krizsan K."/>
            <person name="Balestrini R."/>
            <person name="Da Silva C."/>
            <person name="Montanini B."/>
            <person name="Hainaut M."/>
            <person name="Levati E."/>
            <person name="Barry K.W."/>
            <person name="Belfiori B."/>
            <person name="Cichocki N."/>
            <person name="Clum A."/>
            <person name="Dockter R.B."/>
            <person name="Fauchery L."/>
            <person name="Guy J."/>
            <person name="Iotti M."/>
            <person name="Le Tacon F."/>
            <person name="Lindquist E.A."/>
            <person name="Lipzen A."/>
            <person name="Malagnac F."/>
            <person name="Mello A."/>
            <person name="Molinier V."/>
            <person name="Miyauchi S."/>
            <person name="Poulain J."/>
            <person name="Riccioni C."/>
            <person name="Rubini A."/>
            <person name="Sitrit Y."/>
            <person name="Splivallo R."/>
            <person name="Traeger S."/>
            <person name="Wang M."/>
            <person name="Zifcakova L."/>
            <person name="Wipf D."/>
            <person name="Zambonelli A."/>
            <person name="Paolocci F."/>
            <person name="Nowrousian M."/>
            <person name="Ottonello S."/>
            <person name="Baldrian P."/>
            <person name="Spatafora J.W."/>
            <person name="Henrissat B."/>
            <person name="Nagy L.G."/>
            <person name="Aury J.M."/>
            <person name="Wincker P."/>
            <person name="Grigoriev I.V."/>
            <person name="Bonfante P."/>
            <person name="Martin F.M."/>
        </authorList>
    </citation>
    <scope>NUCLEOTIDE SEQUENCE [LARGE SCALE GENOMIC DNA]</scope>
    <source>
        <strain evidence="2 3">RN42</strain>
    </source>
</reference>
<gene>
    <name evidence="2" type="ORF">BJ508DRAFT_415156</name>
</gene>
<organism evidence="2 3">
    <name type="scientific">Ascobolus immersus RN42</name>
    <dbReference type="NCBI Taxonomy" id="1160509"/>
    <lineage>
        <taxon>Eukaryota</taxon>
        <taxon>Fungi</taxon>
        <taxon>Dikarya</taxon>
        <taxon>Ascomycota</taxon>
        <taxon>Pezizomycotina</taxon>
        <taxon>Pezizomycetes</taxon>
        <taxon>Pezizales</taxon>
        <taxon>Ascobolaceae</taxon>
        <taxon>Ascobolus</taxon>
    </lineage>
</organism>
<evidence type="ECO:0000313" key="3">
    <source>
        <dbReference type="Proteomes" id="UP000275078"/>
    </source>
</evidence>
<dbReference type="STRING" id="1160509.A0A3N4I9T8"/>
<dbReference type="OrthoDB" id="5366531at2759"/>
<protein>
    <submittedName>
        <fullName evidence="2">Uncharacterized protein</fullName>
    </submittedName>
</protein>
<dbReference type="EMBL" id="ML119684">
    <property type="protein sequence ID" value="RPA80900.1"/>
    <property type="molecule type" value="Genomic_DNA"/>
</dbReference>
<dbReference type="Proteomes" id="UP000275078">
    <property type="component" value="Unassembled WGS sequence"/>
</dbReference>
<sequence>MLVLLRERLSLVRLDLPELRTRTSSTTAAAVTQGLSFLYPTFATTSSTTPQKARKSRGAYVCLKCIHSLASASQKATSGKRGAERKDGIGSRRNYPAHDERQKFRPLKQRERDGLEDGRSRKISNSTTRLQVPARPPEQSGGGYQIQSPGSWPPPFPYVNPHGTVYPREIPAISVGEARQVLKARIQTFEEFLYHSDLYTAAKDKLIDDPRWRNSHDLWRTITKFRKRVYGLEGIRHVWRGLRWRDIEIPLHGELGVFWWKEFAIAAGADEAFRREVFAYIEQVGLGVNALWDLFFKIVLEDILFKDPCRNLDWIHNFDNQLDAKRTVGFLAGAMERAVHMPDDRRRTLVYETLRKFYLRWANAKIYEKIIPLVLEHRPIKEAMDWHEFLMRNKDYPPESGVADPIFSHVAEQCPGEEGLQLLRSFVTAGSKIQESTLIIMVKKLRKKRQVLDMLIGRNDRGERARPVIWQPRLTDSFAAIVLSQIDIEPLPAAHYLRALGISTLYTSSLSALLIRTGSRDALSSTLRTLAPIVKPDIPSLTSFNPESIYPPKEQLLRSAILESNHKLALSHLDEYLASPPYIPLHRGTLDLLSIALLNRNAAREEAYLNTHSQYLTFAIKLFLSLHLTGSRIPALTWRECFLHLGWSGRLLDLEALALWLACVYKDDGSMLHRIFTPLLFYAIVEWPFLHFAHRGSVLPLFPPPRPNAVLPAQHTESEAPIEPFLGQRDYTFGLRLARKLREVGIRVDSEVLKRAVRIRLRALYGSRDVGGYSRKLEVRRWNNLEVDEVMAKCEEALGERFLSEDRAKKSQRRSRR</sequence>
<name>A0A3N4I9T8_ASCIM</name>